<keyword evidence="6" id="KW-0460">Magnesium</keyword>
<dbReference type="Proteomes" id="UP000828390">
    <property type="component" value="Unassembled WGS sequence"/>
</dbReference>
<evidence type="ECO:0000256" key="5">
    <source>
        <dbReference type="ARBA" id="ARBA00022801"/>
    </source>
</evidence>
<keyword evidence="13" id="KW-1185">Reference proteome</keyword>
<feature type="compositionally biased region" description="Basic and acidic residues" evidence="10">
    <location>
        <begin position="441"/>
        <end position="455"/>
    </location>
</feature>
<feature type="compositionally biased region" description="Acidic residues" evidence="10">
    <location>
        <begin position="411"/>
        <end position="421"/>
    </location>
</feature>
<dbReference type="PROSITE" id="PS51746">
    <property type="entry name" value="PPM_2"/>
    <property type="match status" value="1"/>
</dbReference>
<feature type="region of interest" description="Disordered" evidence="10">
    <location>
        <begin position="224"/>
        <end position="474"/>
    </location>
</feature>
<dbReference type="InterPro" id="IPR015655">
    <property type="entry name" value="PP2C"/>
</dbReference>
<evidence type="ECO:0000256" key="3">
    <source>
        <dbReference type="ARBA" id="ARBA00013081"/>
    </source>
</evidence>
<gene>
    <name evidence="12" type="ORF">DPMN_040446</name>
</gene>
<feature type="compositionally biased region" description="Low complexity" evidence="10">
    <location>
        <begin position="186"/>
        <end position="196"/>
    </location>
</feature>
<keyword evidence="4" id="KW-0479">Metal-binding</keyword>
<evidence type="ECO:0000313" key="13">
    <source>
        <dbReference type="Proteomes" id="UP000828390"/>
    </source>
</evidence>
<comment type="cofactor">
    <cofactor evidence="1">
        <name>Mn(2+)</name>
        <dbReference type="ChEBI" id="CHEBI:29035"/>
    </cofactor>
</comment>
<dbReference type="Pfam" id="PF00481">
    <property type="entry name" value="PP2C"/>
    <property type="match status" value="2"/>
</dbReference>
<evidence type="ECO:0000256" key="2">
    <source>
        <dbReference type="ARBA" id="ARBA00006702"/>
    </source>
</evidence>
<dbReference type="InterPro" id="IPR001932">
    <property type="entry name" value="PPM-type_phosphatase-like_dom"/>
</dbReference>
<dbReference type="InterPro" id="IPR036457">
    <property type="entry name" value="PPM-type-like_dom_sf"/>
</dbReference>
<evidence type="ECO:0000256" key="10">
    <source>
        <dbReference type="SAM" id="MobiDB-lite"/>
    </source>
</evidence>
<accession>A0A9D4CWX1</accession>
<evidence type="ECO:0000256" key="7">
    <source>
        <dbReference type="ARBA" id="ARBA00022912"/>
    </source>
</evidence>
<keyword evidence="7 9" id="KW-0904">Protein phosphatase</keyword>
<evidence type="ECO:0000256" key="1">
    <source>
        <dbReference type="ARBA" id="ARBA00001936"/>
    </source>
</evidence>
<feature type="compositionally biased region" description="Acidic residues" evidence="10">
    <location>
        <begin position="355"/>
        <end position="399"/>
    </location>
</feature>
<reference evidence="12" key="1">
    <citation type="journal article" date="2019" name="bioRxiv">
        <title>The Genome of the Zebra Mussel, Dreissena polymorpha: A Resource for Invasive Species Research.</title>
        <authorList>
            <person name="McCartney M.A."/>
            <person name="Auch B."/>
            <person name="Kono T."/>
            <person name="Mallez S."/>
            <person name="Zhang Y."/>
            <person name="Obille A."/>
            <person name="Becker A."/>
            <person name="Abrahante J.E."/>
            <person name="Garbe J."/>
            <person name="Badalamenti J.P."/>
            <person name="Herman A."/>
            <person name="Mangelson H."/>
            <person name="Liachko I."/>
            <person name="Sullivan S."/>
            <person name="Sone E.D."/>
            <person name="Koren S."/>
            <person name="Silverstein K.A.T."/>
            <person name="Beckman K.B."/>
            <person name="Gohl D.M."/>
        </authorList>
    </citation>
    <scope>NUCLEOTIDE SEQUENCE</scope>
    <source>
        <strain evidence="12">Duluth1</strain>
        <tissue evidence="12">Whole animal</tissue>
    </source>
</reference>
<proteinExistence type="inferred from homology"/>
<dbReference type="PROSITE" id="PS01032">
    <property type="entry name" value="PPM_1"/>
    <property type="match status" value="1"/>
</dbReference>
<protein>
    <recommendedName>
        <fullName evidence="3">protein-serine/threonine phosphatase</fullName>
        <ecNumber evidence="3">3.1.3.16</ecNumber>
    </recommendedName>
</protein>
<evidence type="ECO:0000256" key="9">
    <source>
        <dbReference type="RuleBase" id="RU003465"/>
    </source>
</evidence>
<evidence type="ECO:0000256" key="4">
    <source>
        <dbReference type="ARBA" id="ARBA00022723"/>
    </source>
</evidence>
<dbReference type="GO" id="GO:0004722">
    <property type="term" value="F:protein serine/threonine phosphatase activity"/>
    <property type="evidence" value="ECO:0007669"/>
    <property type="project" value="UniProtKB-EC"/>
</dbReference>
<evidence type="ECO:0000313" key="12">
    <source>
        <dbReference type="EMBL" id="KAH3734007.1"/>
    </source>
</evidence>
<evidence type="ECO:0000259" key="11">
    <source>
        <dbReference type="PROSITE" id="PS51746"/>
    </source>
</evidence>
<dbReference type="SMART" id="SM00332">
    <property type="entry name" value="PP2Cc"/>
    <property type="match status" value="1"/>
</dbReference>
<keyword evidence="5 9" id="KW-0378">Hydrolase</keyword>
<dbReference type="PANTHER" id="PTHR13832">
    <property type="entry name" value="PROTEIN PHOSPHATASE 2C"/>
    <property type="match status" value="1"/>
</dbReference>
<comment type="caution">
    <text evidence="12">The sequence shown here is derived from an EMBL/GenBank/DDBJ whole genome shotgun (WGS) entry which is preliminary data.</text>
</comment>
<dbReference type="SUPFAM" id="SSF81606">
    <property type="entry name" value="PP2C-like"/>
    <property type="match status" value="2"/>
</dbReference>
<organism evidence="12 13">
    <name type="scientific">Dreissena polymorpha</name>
    <name type="common">Zebra mussel</name>
    <name type="synonym">Mytilus polymorpha</name>
    <dbReference type="NCBI Taxonomy" id="45954"/>
    <lineage>
        <taxon>Eukaryota</taxon>
        <taxon>Metazoa</taxon>
        <taxon>Spiralia</taxon>
        <taxon>Lophotrochozoa</taxon>
        <taxon>Mollusca</taxon>
        <taxon>Bivalvia</taxon>
        <taxon>Autobranchia</taxon>
        <taxon>Heteroconchia</taxon>
        <taxon>Euheterodonta</taxon>
        <taxon>Imparidentia</taxon>
        <taxon>Neoheterodontei</taxon>
        <taxon>Myida</taxon>
        <taxon>Dreissenoidea</taxon>
        <taxon>Dreissenidae</taxon>
        <taxon>Dreissena</taxon>
    </lineage>
</organism>
<reference evidence="12" key="2">
    <citation type="submission" date="2020-11" db="EMBL/GenBank/DDBJ databases">
        <authorList>
            <person name="McCartney M.A."/>
            <person name="Auch B."/>
            <person name="Kono T."/>
            <person name="Mallez S."/>
            <person name="Becker A."/>
            <person name="Gohl D.M."/>
            <person name="Silverstein K.A.T."/>
            <person name="Koren S."/>
            <person name="Bechman K.B."/>
            <person name="Herman A."/>
            <person name="Abrahante J.E."/>
            <person name="Garbe J."/>
        </authorList>
    </citation>
    <scope>NUCLEOTIDE SEQUENCE</scope>
    <source>
        <strain evidence="12">Duluth1</strain>
        <tissue evidence="12">Whole animal</tissue>
    </source>
</reference>
<dbReference type="AlphaFoldDB" id="A0A9D4CWX1"/>
<evidence type="ECO:0000256" key="6">
    <source>
        <dbReference type="ARBA" id="ARBA00022842"/>
    </source>
</evidence>
<dbReference type="InterPro" id="IPR000222">
    <property type="entry name" value="PP2C_BS"/>
</dbReference>
<evidence type="ECO:0000256" key="8">
    <source>
        <dbReference type="ARBA" id="ARBA00023211"/>
    </source>
</evidence>
<sequence length="483" mass="52396">MGVYLSSPITDKVSVDEKCSNYVYGASSMQGWRMTQEDAHNCISDFDPETKTSMFAVYDGHGGSEVAQYAAAHFPEFLRTLELYREGQLDEALQKAFLGFDLTLKDEKVIQALKVLAGVDENDEDVVEDEEGMGRSERDLVVAEANMPLEELMARYSGAAALPQKARLMAKDKHPSPMLRPKQSTSNADSNNSAADPLATNLANRLDSEQPDNDNNLNVEKELREAKVKSDSEPDSTNTEQNKNNSNKDCSDSKHSKISNGETNECMEAEDSKIVRSAKSNTDNHDKAGSSTEPDSSSDVLTVQKPLSSEADQGCSSSSSARPGQTSGLGEGQTGEVEGPSGSRSSSIDKPKGEEDWEDYDSEDDDDSDDDDSDDEEDYVEEDDSEDDDDDDDDEEAEEIGGIFGVRSVSDGEEEHSEEPGSDSGCTAPTRATPGKAVDLSFDHKPEDDRERSRIEAAGGKVTNDGRDNGGLNLSRALGSWIL</sequence>
<dbReference type="EMBL" id="JAIWYP010000011">
    <property type="protein sequence ID" value="KAH3734007.1"/>
    <property type="molecule type" value="Genomic_DNA"/>
</dbReference>
<dbReference type="Gene3D" id="3.60.40.10">
    <property type="entry name" value="PPM-type phosphatase domain"/>
    <property type="match status" value="2"/>
</dbReference>
<dbReference type="PANTHER" id="PTHR13832:SF803">
    <property type="entry name" value="PROTEIN PHOSPHATASE 1G"/>
    <property type="match status" value="1"/>
</dbReference>
<dbReference type="EC" id="3.1.3.16" evidence="3"/>
<feature type="region of interest" description="Disordered" evidence="10">
    <location>
        <begin position="171"/>
        <end position="196"/>
    </location>
</feature>
<name>A0A9D4CWX1_DREPO</name>
<comment type="similarity">
    <text evidence="2 9">Belongs to the PP2C family.</text>
</comment>
<feature type="compositionally biased region" description="Polar residues" evidence="10">
    <location>
        <begin position="289"/>
        <end position="326"/>
    </location>
</feature>
<feature type="domain" description="PPM-type phosphatase" evidence="11">
    <location>
        <begin position="23"/>
        <end position="483"/>
    </location>
</feature>
<dbReference type="GO" id="GO:0046872">
    <property type="term" value="F:metal ion binding"/>
    <property type="evidence" value="ECO:0007669"/>
    <property type="project" value="UniProtKB-KW"/>
</dbReference>
<keyword evidence="8" id="KW-0464">Manganese</keyword>